<dbReference type="PANTHER" id="PTHR33908">
    <property type="entry name" value="MANNOSYLTRANSFERASE YKCB-RELATED"/>
    <property type="match status" value="1"/>
</dbReference>
<comment type="function">
    <text evidence="17 19">Catalyzes the transfer of the L-Ara4N moiety of the glycolipid undecaprenyl phosphate-alpha-L-Ara4N to lipid A. The modified arabinose is attached to lipid A and is required for resistance to polymyxin and cationic antimicrobial peptides.</text>
</comment>
<sequence>MRLLKGSGAVVLSLFFALVYLLPVNSRLFWQPDETRYAEISREMLQRGDWIVPHLLGIRYFEKPIAGYWFNNISQWIFGDTNFAVRFGSIFSTALSAILIYWLATLLWRNRATSLLATLIYLSMLLVFGIGTYAVLDPMISLWLTASMVCFYLTLRAETSTQKAGAYLLLGLACGMGFMTKGFLALAIPVISVLPIVIQQKRVKELLIFGPIAIVSAVLLSLPWALAIAQREPDFWHYFFWIEHIQRFAEKDAQHKAPFWYYLPILCLGVLPWLGLLPGALLKGWRERVARPELFFLLSWVLMPLLFFSVAKGKLPTYILPCMAPLSMLMAAYATDCANNLRMRALKINGVINFLFGLVCALAVLVIDVGLVSGLVAYGPQEHQKVVLGTVAFAGWGLVGLITWRNDARHWRWAAVCPLLFVLLVGYLIPQQVIDSKQPQNFIKHNFSELNSSRYVLADSVGVAAGLAWQLKRSDILMLSEKGELTYGLNYADSKNQFVSGEDFSQWLARARQQGDVSLVMQLSRDEAIPAYLPAADKVNLMNRLALLWYKKAP</sequence>
<evidence type="ECO:0000256" key="13">
    <source>
        <dbReference type="ARBA" id="ARBA00022985"/>
    </source>
</evidence>
<dbReference type="EMBL" id="PEHN01000019">
    <property type="protein sequence ID" value="PHZ26508.1"/>
    <property type="molecule type" value="Genomic_DNA"/>
</dbReference>
<keyword evidence="12 19" id="KW-0812">Transmembrane</keyword>
<evidence type="ECO:0000256" key="19">
    <source>
        <dbReference type="HAMAP-Rule" id="MF_01165"/>
    </source>
</evidence>
<evidence type="ECO:0000256" key="7">
    <source>
        <dbReference type="ARBA" id="ARBA00022516"/>
    </source>
</evidence>
<feature type="transmembrane region" description="Helical" evidence="19">
    <location>
        <begin position="386"/>
        <end position="404"/>
    </location>
</feature>
<keyword evidence="9 19" id="KW-0441">Lipid A biosynthesis</keyword>
<dbReference type="Proteomes" id="UP000229378">
    <property type="component" value="Unassembled WGS sequence"/>
</dbReference>
<name>A0A2G4TZM8_YERBE</name>
<evidence type="ECO:0000313" key="21">
    <source>
        <dbReference type="EMBL" id="PHZ26508.1"/>
    </source>
</evidence>
<keyword evidence="14 19" id="KW-1133">Transmembrane helix</keyword>
<dbReference type="InterPro" id="IPR050297">
    <property type="entry name" value="LipidA_mod_glycosyltrf_83"/>
</dbReference>
<feature type="transmembrane region" description="Helical" evidence="19">
    <location>
        <begin position="115"/>
        <end position="136"/>
    </location>
</feature>
<dbReference type="NCBIfam" id="NF009784">
    <property type="entry name" value="PRK13279.1"/>
    <property type="match status" value="1"/>
</dbReference>
<comment type="catalytic activity">
    <reaction evidence="18 19">
        <text>4-amino-4-deoxy-alpha-L-arabinopyranosyl di-trans,octa-cis-undecaprenyl phosphate + lipid IVA = lipid IIA + di-trans,octa-cis-undecaprenyl phosphate.</text>
        <dbReference type="EC" id="2.4.2.43"/>
    </reaction>
</comment>
<dbReference type="GO" id="GO:0009245">
    <property type="term" value="P:lipid A biosynthetic process"/>
    <property type="evidence" value="ECO:0007669"/>
    <property type="project" value="UniProtKB-UniRule"/>
</dbReference>
<proteinExistence type="inferred from homology"/>
<keyword evidence="7 19" id="KW-0444">Lipid biosynthesis</keyword>
<evidence type="ECO:0000256" key="12">
    <source>
        <dbReference type="ARBA" id="ARBA00022692"/>
    </source>
</evidence>
<evidence type="ECO:0000256" key="16">
    <source>
        <dbReference type="ARBA" id="ARBA00023136"/>
    </source>
</evidence>
<dbReference type="GO" id="GO:0103015">
    <property type="term" value="F:4-amino-4-deoxy-L-arabinose transferase activity"/>
    <property type="evidence" value="ECO:0007669"/>
    <property type="project" value="UniProtKB-EC"/>
</dbReference>
<dbReference type="GO" id="GO:0000030">
    <property type="term" value="F:mannosyltransferase activity"/>
    <property type="evidence" value="ECO:0007669"/>
    <property type="project" value="InterPro"/>
</dbReference>
<dbReference type="AlphaFoldDB" id="A0A2G4TZM8"/>
<feature type="transmembrane region" description="Helical" evidence="19">
    <location>
        <begin position="83"/>
        <end position="103"/>
    </location>
</feature>
<keyword evidence="8" id="KW-0997">Cell inner membrane</keyword>
<dbReference type="GO" id="GO:0006493">
    <property type="term" value="P:protein O-linked glycosylation"/>
    <property type="evidence" value="ECO:0007669"/>
    <property type="project" value="InterPro"/>
</dbReference>
<dbReference type="GO" id="GO:0005886">
    <property type="term" value="C:plasma membrane"/>
    <property type="evidence" value="ECO:0007669"/>
    <property type="project" value="UniProtKB-SubCell"/>
</dbReference>
<evidence type="ECO:0000256" key="14">
    <source>
        <dbReference type="ARBA" id="ARBA00022989"/>
    </source>
</evidence>
<keyword evidence="16 19" id="KW-0472">Membrane</keyword>
<keyword evidence="13 19" id="KW-0448">Lipopolysaccharide biosynthesis</keyword>
<feature type="domain" description="ArnT-like N-terminal" evidence="20">
    <location>
        <begin position="12"/>
        <end position="239"/>
    </location>
</feature>
<comment type="pathway">
    <text evidence="2 19">Lipopolysaccharide metabolism; 4-amino-4-deoxy-beta-L-arabinose-lipid A biosynthesis.</text>
</comment>
<evidence type="ECO:0000256" key="6">
    <source>
        <dbReference type="ARBA" id="ARBA00022475"/>
    </source>
</evidence>
<evidence type="ECO:0000256" key="9">
    <source>
        <dbReference type="ARBA" id="ARBA00022556"/>
    </source>
</evidence>
<dbReference type="HAMAP" id="MF_01165">
    <property type="entry name" value="ArnT_transfer"/>
    <property type="match status" value="1"/>
</dbReference>
<dbReference type="PANTHER" id="PTHR33908:SF3">
    <property type="entry name" value="UNDECAPRENYL PHOSPHATE-ALPHA-4-AMINO-4-DEOXY-L-ARABINOSE ARABINOSYL TRANSFERASE"/>
    <property type="match status" value="1"/>
</dbReference>
<feature type="transmembrane region" description="Helical" evidence="19">
    <location>
        <begin position="166"/>
        <end position="194"/>
    </location>
</feature>
<keyword evidence="10 19" id="KW-0328">Glycosyltransferase</keyword>
<evidence type="ECO:0000313" key="22">
    <source>
        <dbReference type="Proteomes" id="UP000229378"/>
    </source>
</evidence>
<dbReference type="RefSeq" id="WP_032896158.1">
    <property type="nucleotide sequence ID" value="NZ_PEHN01000019.1"/>
</dbReference>
<accession>A0A2G4TZM8</accession>
<dbReference type="Pfam" id="PF02366">
    <property type="entry name" value="PMT"/>
    <property type="match status" value="1"/>
</dbReference>
<feature type="transmembrane region" description="Helical" evidence="19">
    <location>
        <begin position="259"/>
        <end position="282"/>
    </location>
</feature>
<comment type="similarity">
    <text evidence="3 19">Belongs to the glycosyltransferase 83 family.</text>
</comment>
<gene>
    <name evidence="19" type="primary">arnT</name>
    <name evidence="21" type="ORF">CS533_15900</name>
</gene>
<organism evidence="21 22">
    <name type="scientific">Yersinia bercovieri</name>
    <dbReference type="NCBI Taxonomy" id="634"/>
    <lineage>
        <taxon>Bacteria</taxon>
        <taxon>Pseudomonadati</taxon>
        <taxon>Pseudomonadota</taxon>
        <taxon>Gammaproteobacteria</taxon>
        <taxon>Enterobacterales</taxon>
        <taxon>Yersiniaceae</taxon>
        <taxon>Yersinia</taxon>
    </lineage>
</organism>
<feature type="transmembrane region" description="Helical" evidence="19">
    <location>
        <begin position="317"/>
        <end position="334"/>
    </location>
</feature>
<keyword evidence="11 19" id="KW-0808">Transferase</keyword>
<protein>
    <recommendedName>
        <fullName evidence="5 19">Undecaprenyl phosphate-alpha-4-amino-4-deoxy-L-arabinose arabinosyl transferase</fullName>
        <ecNumber evidence="4 19">2.4.2.43</ecNumber>
    </recommendedName>
    <alternativeName>
        <fullName evidence="19">4-amino-4-deoxy-L-arabinose lipid A transferase</fullName>
    </alternativeName>
    <alternativeName>
        <fullName evidence="19">Lipid IV(A) 4-amino-4-deoxy-L-arabinosyltransferase</fullName>
    </alternativeName>
    <alternativeName>
        <fullName evidence="19">Undecaprenyl phosphate-alpha-L-Ara4N transferase</fullName>
    </alternativeName>
</protein>
<dbReference type="EC" id="2.4.2.43" evidence="4 19"/>
<feature type="transmembrane region" description="Helical" evidence="19">
    <location>
        <begin position="206"/>
        <end position="229"/>
    </location>
</feature>
<keyword evidence="6 19" id="KW-1003">Cell membrane</keyword>
<dbReference type="UniPathway" id="UPA00037"/>
<dbReference type="GO" id="GO:0009103">
    <property type="term" value="P:lipopolysaccharide biosynthetic process"/>
    <property type="evidence" value="ECO:0007669"/>
    <property type="project" value="UniProtKB-KW"/>
</dbReference>
<comment type="caution">
    <text evidence="21">The sequence shown here is derived from an EMBL/GenBank/DDBJ whole genome shotgun (WGS) entry which is preliminary data.</text>
</comment>
<evidence type="ECO:0000256" key="5">
    <source>
        <dbReference type="ARBA" id="ARBA00015532"/>
    </source>
</evidence>
<feature type="transmembrane region" description="Helical" evidence="19">
    <location>
        <begin position="354"/>
        <end position="380"/>
    </location>
</feature>
<dbReference type="InterPro" id="IPR022839">
    <property type="entry name" value="ArnT"/>
</dbReference>
<evidence type="ECO:0000256" key="18">
    <source>
        <dbReference type="ARBA" id="ARBA00034054"/>
    </source>
</evidence>
<evidence type="ECO:0000256" key="17">
    <source>
        <dbReference type="ARBA" id="ARBA00025446"/>
    </source>
</evidence>
<reference evidence="21 22" key="1">
    <citation type="submission" date="2017-10" db="EMBL/GenBank/DDBJ databases">
        <authorList>
            <person name="Banno H."/>
            <person name="Chua N.-H."/>
        </authorList>
    </citation>
    <scope>NUCLEOTIDE SEQUENCE [LARGE SCALE GENOMIC DNA]</scope>
    <source>
        <strain evidence="21 22">SCPM-O-B-7607</strain>
    </source>
</reference>
<evidence type="ECO:0000256" key="3">
    <source>
        <dbReference type="ARBA" id="ARBA00010814"/>
    </source>
</evidence>
<evidence type="ECO:0000256" key="1">
    <source>
        <dbReference type="ARBA" id="ARBA00004429"/>
    </source>
</evidence>
<evidence type="ECO:0000256" key="2">
    <source>
        <dbReference type="ARBA" id="ARBA00005200"/>
    </source>
</evidence>
<feature type="transmembrane region" description="Helical" evidence="19">
    <location>
        <begin position="411"/>
        <end position="429"/>
    </location>
</feature>
<dbReference type="InterPro" id="IPR003342">
    <property type="entry name" value="ArnT-like_N"/>
</dbReference>
<evidence type="ECO:0000256" key="4">
    <source>
        <dbReference type="ARBA" id="ARBA00012056"/>
    </source>
</evidence>
<evidence type="ECO:0000259" key="20">
    <source>
        <dbReference type="Pfam" id="PF02366"/>
    </source>
</evidence>
<evidence type="ECO:0000256" key="8">
    <source>
        <dbReference type="ARBA" id="ARBA00022519"/>
    </source>
</evidence>
<evidence type="ECO:0000256" key="15">
    <source>
        <dbReference type="ARBA" id="ARBA00023098"/>
    </source>
</evidence>
<dbReference type="GO" id="GO:0010041">
    <property type="term" value="P:response to iron(III) ion"/>
    <property type="evidence" value="ECO:0007669"/>
    <property type="project" value="TreeGrafter"/>
</dbReference>
<keyword evidence="15 19" id="KW-0443">Lipid metabolism</keyword>
<feature type="transmembrane region" description="Helical" evidence="19">
    <location>
        <begin position="294"/>
        <end position="311"/>
    </location>
</feature>
<evidence type="ECO:0000256" key="11">
    <source>
        <dbReference type="ARBA" id="ARBA00022679"/>
    </source>
</evidence>
<evidence type="ECO:0000256" key="10">
    <source>
        <dbReference type="ARBA" id="ARBA00022676"/>
    </source>
</evidence>
<comment type="subcellular location">
    <subcellularLocation>
        <location evidence="1">Cell inner membrane</location>
        <topology evidence="1">Multi-pass membrane protein</topology>
    </subcellularLocation>
    <subcellularLocation>
        <location evidence="19">Cell membrane</location>
        <topology evidence="19">Multi-pass membrane protein</topology>
    </subcellularLocation>
</comment>